<organism evidence="1 2">
    <name type="scientific">Diabrotica balteata</name>
    <name type="common">Banded cucumber beetle</name>
    <dbReference type="NCBI Taxonomy" id="107213"/>
    <lineage>
        <taxon>Eukaryota</taxon>
        <taxon>Metazoa</taxon>
        <taxon>Ecdysozoa</taxon>
        <taxon>Arthropoda</taxon>
        <taxon>Hexapoda</taxon>
        <taxon>Insecta</taxon>
        <taxon>Pterygota</taxon>
        <taxon>Neoptera</taxon>
        <taxon>Endopterygota</taxon>
        <taxon>Coleoptera</taxon>
        <taxon>Polyphaga</taxon>
        <taxon>Cucujiformia</taxon>
        <taxon>Chrysomeloidea</taxon>
        <taxon>Chrysomelidae</taxon>
        <taxon>Galerucinae</taxon>
        <taxon>Diabroticina</taxon>
        <taxon>Diabroticites</taxon>
        <taxon>Diabrotica</taxon>
    </lineage>
</organism>
<name>A0A9N9SRE8_DIABA</name>
<protein>
    <submittedName>
        <fullName evidence="1">Uncharacterized protein</fullName>
    </submittedName>
</protein>
<keyword evidence="2" id="KW-1185">Reference proteome</keyword>
<dbReference type="Proteomes" id="UP001153709">
    <property type="component" value="Chromosome 1"/>
</dbReference>
<dbReference type="EMBL" id="OU898276">
    <property type="protein sequence ID" value="CAG9826830.1"/>
    <property type="molecule type" value="Genomic_DNA"/>
</dbReference>
<dbReference type="OrthoDB" id="6710891at2759"/>
<sequence>MSWIPPIKHGFLIVALLQCESQTFLCTLLYGYDFIFMLTAIELTMQFKILNQAFRNMKTKHDMLECVNYHRLLLGKADASLKIKGCTYATILLSQLAIFCFPSAMLQDEVCLLINNF</sequence>
<accession>A0A9N9SRE8</accession>
<evidence type="ECO:0000313" key="2">
    <source>
        <dbReference type="Proteomes" id="UP001153709"/>
    </source>
</evidence>
<reference evidence="1" key="1">
    <citation type="submission" date="2022-01" db="EMBL/GenBank/DDBJ databases">
        <authorList>
            <person name="King R."/>
        </authorList>
    </citation>
    <scope>NUCLEOTIDE SEQUENCE</scope>
</reference>
<evidence type="ECO:0000313" key="1">
    <source>
        <dbReference type="EMBL" id="CAG9826830.1"/>
    </source>
</evidence>
<dbReference type="AlphaFoldDB" id="A0A9N9SRE8"/>
<proteinExistence type="predicted"/>
<gene>
    <name evidence="1" type="ORF">DIABBA_LOCUS912</name>
</gene>